<reference evidence="2" key="1">
    <citation type="submission" date="2019-12" db="EMBL/GenBank/DDBJ databases">
        <authorList>
            <person name="Scholes J."/>
        </authorList>
    </citation>
    <scope>NUCLEOTIDE SEQUENCE</scope>
</reference>
<protein>
    <recommendedName>
        <fullName evidence="1">Retroviral polymerase SH3-like domain-containing protein</fullName>
    </recommendedName>
</protein>
<sequence length="193" mass="22298">MDHMSQAGKLIRLTMVERRFDCQVKRLRSDNGKEFLENELQDFFGQKGIVHDTSLLADVYVINRTPSSLLNWESLFEKLYNKKPGYTMLKIFGYLAYAADTRPSKSKLDPRGIRSMFVGYEIGKKGYKLFDTQEYRVFTARDLILFETTFPYHNQVLDLHDKNTLPLAVPEDLHEDTIPLPTTAQSLPPVDDS</sequence>
<dbReference type="GO" id="GO:0003676">
    <property type="term" value="F:nucleic acid binding"/>
    <property type="evidence" value="ECO:0007669"/>
    <property type="project" value="InterPro"/>
</dbReference>
<proteinExistence type="predicted"/>
<organism evidence="2 3">
    <name type="scientific">Striga hermonthica</name>
    <name type="common">Purple witchweed</name>
    <name type="synonym">Buchnera hermonthica</name>
    <dbReference type="NCBI Taxonomy" id="68872"/>
    <lineage>
        <taxon>Eukaryota</taxon>
        <taxon>Viridiplantae</taxon>
        <taxon>Streptophyta</taxon>
        <taxon>Embryophyta</taxon>
        <taxon>Tracheophyta</taxon>
        <taxon>Spermatophyta</taxon>
        <taxon>Magnoliopsida</taxon>
        <taxon>eudicotyledons</taxon>
        <taxon>Gunneridae</taxon>
        <taxon>Pentapetalae</taxon>
        <taxon>asterids</taxon>
        <taxon>lamiids</taxon>
        <taxon>Lamiales</taxon>
        <taxon>Orobanchaceae</taxon>
        <taxon>Buchnereae</taxon>
        <taxon>Striga</taxon>
    </lineage>
</organism>
<dbReference type="InterPro" id="IPR036397">
    <property type="entry name" value="RNaseH_sf"/>
</dbReference>
<keyword evidence="3" id="KW-1185">Reference proteome</keyword>
<dbReference type="Gene3D" id="3.30.420.10">
    <property type="entry name" value="Ribonuclease H-like superfamily/Ribonuclease H"/>
    <property type="match status" value="1"/>
</dbReference>
<evidence type="ECO:0000313" key="3">
    <source>
        <dbReference type="Proteomes" id="UP001153555"/>
    </source>
</evidence>
<dbReference type="OrthoDB" id="1194274at2759"/>
<dbReference type="InterPro" id="IPR057670">
    <property type="entry name" value="SH3_retrovirus"/>
</dbReference>
<gene>
    <name evidence="2" type="ORF">SHERM_07618</name>
</gene>
<dbReference type="InterPro" id="IPR039537">
    <property type="entry name" value="Retrotran_Ty1/copia-like"/>
</dbReference>
<accession>A0A9N7P1L8</accession>
<dbReference type="AlphaFoldDB" id="A0A9N7P1L8"/>
<dbReference type="EMBL" id="CACSLK010034598">
    <property type="protein sequence ID" value="CAA0841743.1"/>
    <property type="molecule type" value="Genomic_DNA"/>
</dbReference>
<dbReference type="PANTHER" id="PTHR42648">
    <property type="entry name" value="TRANSPOSASE, PUTATIVE-RELATED"/>
    <property type="match status" value="1"/>
</dbReference>
<dbReference type="Pfam" id="PF25597">
    <property type="entry name" value="SH3_retrovirus"/>
    <property type="match status" value="1"/>
</dbReference>
<name>A0A9N7P1L8_STRHE</name>
<evidence type="ECO:0000259" key="1">
    <source>
        <dbReference type="Pfam" id="PF25597"/>
    </source>
</evidence>
<dbReference type="Proteomes" id="UP001153555">
    <property type="component" value="Unassembled WGS sequence"/>
</dbReference>
<dbReference type="PANTHER" id="PTHR42648:SF31">
    <property type="entry name" value="RNA-DIRECTED DNA POLYMERASE"/>
    <property type="match status" value="1"/>
</dbReference>
<comment type="caution">
    <text evidence="2">The sequence shown here is derived from an EMBL/GenBank/DDBJ whole genome shotgun (WGS) entry which is preliminary data.</text>
</comment>
<dbReference type="InterPro" id="IPR012337">
    <property type="entry name" value="RNaseH-like_sf"/>
</dbReference>
<feature type="domain" description="Retroviral polymerase SH3-like" evidence="1">
    <location>
        <begin position="95"/>
        <end position="155"/>
    </location>
</feature>
<evidence type="ECO:0000313" key="2">
    <source>
        <dbReference type="EMBL" id="CAA0841743.1"/>
    </source>
</evidence>
<dbReference type="SUPFAM" id="SSF53098">
    <property type="entry name" value="Ribonuclease H-like"/>
    <property type="match status" value="1"/>
</dbReference>